<comment type="caution">
    <text evidence="2">The sequence shown here is derived from an EMBL/GenBank/DDBJ whole genome shotgun (WGS) entry which is preliminary data.</text>
</comment>
<dbReference type="AlphaFoldDB" id="A0AAE1API9"/>
<evidence type="ECO:0000256" key="1">
    <source>
        <dbReference type="SAM" id="MobiDB-lite"/>
    </source>
</evidence>
<gene>
    <name evidence="2" type="ORF">RRG08_012562</name>
</gene>
<sequence>MRRWFHRPPIPQHVKLPNGIYSAISKADDFSALSTEGNGIEKGRSEDCMHKSSLVFRVCEAEEMRKRTYEKERERGVNKDKKQYDKKIDDENEIDK</sequence>
<feature type="region of interest" description="Disordered" evidence="1">
    <location>
        <begin position="67"/>
        <end position="96"/>
    </location>
</feature>
<keyword evidence="3" id="KW-1185">Reference proteome</keyword>
<protein>
    <submittedName>
        <fullName evidence="2">Uncharacterized protein</fullName>
    </submittedName>
</protein>
<dbReference type="EMBL" id="JAWDGP010001473">
    <property type="protein sequence ID" value="KAK3791380.1"/>
    <property type="molecule type" value="Genomic_DNA"/>
</dbReference>
<name>A0AAE1API9_9GAST</name>
<dbReference type="Proteomes" id="UP001283361">
    <property type="component" value="Unassembled WGS sequence"/>
</dbReference>
<reference evidence="2" key="1">
    <citation type="journal article" date="2023" name="G3 (Bethesda)">
        <title>A reference genome for the long-term kleptoplast-retaining sea slug Elysia crispata morphotype clarki.</title>
        <authorList>
            <person name="Eastman K.E."/>
            <person name="Pendleton A.L."/>
            <person name="Shaikh M.A."/>
            <person name="Suttiyut T."/>
            <person name="Ogas R."/>
            <person name="Tomko P."/>
            <person name="Gavelis G."/>
            <person name="Widhalm J.R."/>
            <person name="Wisecaver J.H."/>
        </authorList>
    </citation>
    <scope>NUCLEOTIDE SEQUENCE</scope>
    <source>
        <strain evidence="2">ECLA1</strain>
    </source>
</reference>
<accession>A0AAE1API9</accession>
<evidence type="ECO:0000313" key="3">
    <source>
        <dbReference type="Proteomes" id="UP001283361"/>
    </source>
</evidence>
<organism evidence="2 3">
    <name type="scientific">Elysia crispata</name>
    <name type="common">lettuce slug</name>
    <dbReference type="NCBI Taxonomy" id="231223"/>
    <lineage>
        <taxon>Eukaryota</taxon>
        <taxon>Metazoa</taxon>
        <taxon>Spiralia</taxon>
        <taxon>Lophotrochozoa</taxon>
        <taxon>Mollusca</taxon>
        <taxon>Gastropoda</taxon>
        <taxon>Heterobranchia</taxon>
        <taxon>Euthyneura</taxon>
        <taxon>Panpulmonata</taxon>
        <taxon>Sacoglossa</taxon>
        <taxon>Placobranchoidea</taxon>
        <taxon>Plakobranchidae</taxon>
        <taxon>Elysia</taxon>
    </lineage>
</organism>
<evidence type="ECO:0000313" key="2">
    <source>
        <dbReference type="EMBL" id="KAK3791380.1"/>
    </source>
</evidence>
<proteinExistence type="predicted"/>